<organism evidence="4 5">
    <name type="scientific">Frieseomelitta varia</name>
    <dbReference type="NCBI Taxonomy" id="561572"/>
    <lineage>
        <taxon>Eukaryota</taxon>
        <taxon>Metazoa</taxon>
        <taxon>Ecdysozoa</taxon>
        <taxon>Arthropoda</taxon>
        <taxon>Hexapoda</taxon>
        <taxon>Insecta</taxon>
        <taxon>Pterygota</taxon>
        <taxon>Neoptera</taxon>
        <taxon>Endopterygota</taxon>
        <taxon>Hymenoptera</taxon>
        <taxon>Apocrita</taxon>
        <taxon>Aculeata</taxon>
        <taxon>Apoidea</taxon>
        <taxon>Anthophila</taxon>
        <taxon>Apidae</taxon>
        <taxon>Frieseomelitta</taxon>
    </lineage>
</organism>
<dbReference type="InterPro" id="IPR029058">
    <property type="entry name" value="AB_hydrolase_fold"/>
</dbReference>
<reference evidence="4" key="1">
    <citation type="submission" date="2019-11" db="EMBL/GenBank/DDBJ databases">
        <title>The nuclear and mitochondrial genomes of Frieseomelitta varia - a highly eusocial stingless bee (Meliponini) with a permanently sterile worker caste.</title>
        <authorList>
            <person name="Freitas F.C.P."/>
            <person name="Lourenco A.P."/>
            <person name="Nunes F.M.F."/>
            <person name="Paschoal A.R."/>
            <person name="Abreu F.C.P."/>
            <person name="Barbin F.O."/>
            <person name="Bataglia L."/>
            <person name="Cardoso-Junior C.A.M."/>
            <person name="Cervoni M.S."/>
            <person name="Silva S.R."/>
            <person name="Dalarmi F."/>
            <person name="Del Lama M.A."/>
            <person name="Depintor T.S."/>
            <person name="Ferreira K.M."/>
            <person name="Goria P.S."/>
            <person name="Jaskot M.C."/>
            <person name="Lago D.C."/>
            <person name="Luna-Lucena D."/>
            <person name="Moda L.M."/>
            <person name="Nascimento L."/>
            <person name="Pedrino M."/>
            <person name="Rabico F.O."/>
            <person name="Sanches F.C."/>
            <person name="Santos D.E."/>
            <person name="Santos C.G."/>
            <person name="Vieira J."/>
            <person name="Lopes T.F."/>
            <person name="Barchuk A.R."/>
            <person name="Hartfelder K."/>
            <person name="Simoes Z.L.P."/>
            <person name="Bitondi M.M.G."/>
            <person name="Pinheiro D.G."/>
        </authorList>
    </citation>
    <scope>NUCLEOTIDE SEQUENCE</scope>
    <source>
        <strain evidence="4">USP_RPSP 00005682</strain>
        <tissue evidence="4">Whole individual</tissue>
    </source>
</reference>
<proteinExistence type="inferred from homology"/>
<dbReference type="PANTHER" id="PTHR43903">
    <property type="entry name" value="NEUROLIGIN"/>
    <property type="match status" value="1"/>
</dbReference>
<dbReference type="AlphaFoldDB" id="A0A833VKF4"/>
<evidence type="ECO:0000256" key="2">
    <source>
        <dbReference type="ARBA" id="ARBA00023180"/>
    </source>
</evidence>
<name>A0A833VKF4_9HYME</name>
<keyword evidence="2" id="KW-0325">Glycoprotein</keyword>
<keyword evidence="5" id="KW-1185">Reference proteome</keyword>
<feature type="domain" description="Carboxylesterase type B" evidence="3">
    <location>
        <begin position="69"/>
        <end position="133"/>
    </location>
</feature>
<dbReference type="SUPFAM" id="SSF53474">
    <property type="entry name" value="alpha/beta-Hydrolases"/>
    <property type="match status" value="1"/>
</dbReference>
<comment type="similarity">
    <text evidence="1">Belongs to the type-B carboxylesterase/lipase family.</text>
</comment>
<protein>
    <recommendedName>
        <fullName evidence="3">Carboxylesterase type B domain-containing protein</fullName>
    </recommendedName>
</protein>
<gene>
    <name evidence="4" type="ORF">E2986_10781</name>
</gene>
<evidence type="ECO:0000313" key="5">
    <source>
        <dbReference type="Proteomes" id="UP000655588"/>
    </source>
</evidence>
<evidence type="ECO:0000259" key="3">
    <source>
        <dbReference type="Pfam" id="PF00135"/>
    </source>
</evidence>
<comment type="caution">
    <text evidence="4">The sequence shown here is derived from an EMBL/GenBank/DDBJ whole genome shotgun (WGS) entry which is preliminary data.</text>
</comment>
<dbReference type="Gene3D" id="3.40.50.1820">
    <property type="entry name" value="alpha/beta hydrolase"/>
    <property type="match status" value="1"/>
</dbReference>
<dbReference type="Pfam" id="PF00135">
    <property type="entry name" value="COesterase"/>
    <property type="match status" value="1"/>
</dbReference>
<sequence length="201" mass="23335">MIHRHTLPHFELVYERRDVASMELAVQLPGNVKKEYETNVEVFVALYNQIFLGTDKRMKIRYEDLRTAGFLNANTDSHLRSPANYGLMDQIAALHWVQENIGYFGGDSRNVTLIGHGTGAACVNFLMTSHAVPDEVRVVFVEYTKIKVLVVHYPNENVRRSCFFMLKQSRYLKQDFDTLNSERYLSELLMSRMLSEYDKSK</sequence>
<evidence type="ECO:0000256" key="1">
    <source>
        <dbReference type="ARBA" id="ARBA00005964"/>
    </source>
</evidence>
<dbReference type="Proteomes" id="UP000655588">
    <property type="component" value="Unassembled WGS sequence"/>
</dbReference>
<dbReference type="InterPro" id="IPR051093">
    <property type="entry name" value="Neuroligin/BSAL"/>
</dbReference>
<evidence type="ECO:0000313" key="4">
    <source>
        <dbReference type="EMBL" id="KAF3421691.1"/>
    </source>
</evidence>
<dbReference type="EMBL" id="WNWW01000827">
    <property type="protein sequence ID" value="KAF3421691.1"/>
    <property type="molecule type" value="Genomic_DNA"/>
</dbReference>
<accession>A0A833VKF4</accession>
<dbReference type="InterPro" id="IPR002018">
    <property type="entry name" value="CarbesteraseB"/>
</dbReference>